<proteinExistence type="predicted"/>
<reference evidence="1 2" key="1">
    <citation type="submission" date="2021-06" db="EMBL/GenBank/DDBJ databases">
        <title>Caerostris extrusa draft genome.</title>
        <authorList>
            <person name="Kono N."/>
            <person name="Arakawa K."/>
        </authorList>
    </citation>
    <scope>NUCLEOTIDE SEQUENCE [LARGE SCALE GENOMIC DNA]</scope>
</reference>
<keyword evidence="2" id="KW-1185">Reference proteome</keyword>
<organism evidence="1 2">
    <name type="scientific">Caerostris extrusa</name>
    <name type="common">Bark spider</name>
    <name type="synonym">Caerostris bankana</name>
    <dbReference type="NCBI Taxonomy" id="172846"/>
    <lineage>
        <taxon>Eukaryota</taxon>
        <taxon>Metazoa</taxon>
        <taxon>Ecdysozoa</taxon>
        <taxon>Arthropoda</taxon>
        <taxon>Chelicerata</taxon>
        <taxon>Arachnida</taxon>
        <taxon>Araneae</taxon>
        <taxon>Araneomorphae</taxon>
        <taxon>Entelegynae</taxon>
        <taxon>Araneoidea</taxon>
        <taxon>Araneidae</taxon>
        <taxon>Caerostris</taxon>
    </lineage>
</organism>
<accession>A0AAV4ULG9</accession>
<gene>
    <name evidence="1" type="ORF">CEXT_771541</name>
</gene>
<name>A0AAV4ULG9_CAEEX</name>
<dbReference type="Proteomes" id="UP001054945">
    <property type="component" value="Unassembled WGS sequence"/>
</dbReference>
<dbReference type="EMBL" id="BPLR01013089">
    <property type="protein sequence ID" value="GIY58690.1"/>
    <property type="molecule type" value="Genomic_DNA"/>
</dbReference>
<evidence type="ECO:0000313" key="1">
    <source>
        <dbReference type="EMBL" id="GIY58690.1"/>
    </source>
</evidence>
<protein>
    <submittedName>
        <fullName evidence="1">Uncharacterized protein</fullName>
    </submittedName>
</protein>
<comment type="caution">
    <text evidence="1">The sequence shown here is derived from an EMBL/GenBank/DDBJ whole genome shotgun (WGS) entry which is preliminary data.</text>
</comment>
<dbReference type="AlphaFoldDB" id="A0AAV4ULG9"/>
<evidence type="ECO:0000313" key="2">
    <source>
        <dbReference type="Proteomes" id="UP001054945"/>
    </source>
</evidence>
<sequence>MRHAADLTWSIAQGWLNVPSASPGPSARTGQDSTSPWFAEFSSNCCLSSYGNLLNLAQFRKFALGGGRCNYCLDALQDEREGVALLTRSDLGQGEGHRQGQEFDAFISFSPWIKDFAILELIKVKVLYEIPGLSSFFFCRDRRKGPGYQVVPSLQTLPPG</sequence>